<protein>
    <submittedName>
        <fullName evidence="1">Uncharacterized protein</fullName>
    </submittedName>
</protein>
<accession>A0A0F9CID8</accession>
<evidence type="ECO:0000313" key="1">
    <source>
        <dbReference type="EMBL" id="KKL48894.1"/>
    </source>
</evidence>
<dbReference type="EMBL" id="LAZR01033158">
    <property type="protein sequence ID" value="KKL48894.1"/>
    <property type="molecule type" value="Genomic_DNA"/>
</dbReference>
<comment type="caution">
    <text evidence="1">The sequence shown here is derived from an EMBL/GenBank/DDBJ whole genome shotgun (WGS) entry which is preliminary data.</text>
</comment>
<name>A0A0F9CID8_9ZZZZ</name>
<sequence>MSEESKCCSGVPMEENMANEGYCCAKPTDEEMEAAEIAAQIASDNVERLHRVTRDHPAMLGGTRKALDADAIVVLNTDGTYEIAKSRHVEISLGLRVEELTVLYLTRDAIVTLTSATQRVRNVKPHVRAAGW</sequence>
<organism evidence="1">
    <name type="scientific">marine sediment metagenome</name>
    <dbReference type="NCBI Taxonomy" id="412755"/>
    <lineage>
        <taxon>unclassified sequences</taxon>
        <taxon>metagenomes</taxon>
        <taxon>ecological metagenomes</taxon>
    </lineage>
</organism>
<gene>
    <name evidence="1" type="ORF">LCGC14_2320970</name>
</gene>
<dbReference type="AlphaFoldDB" id="A0A0F9CID8"/>
<proteinExistence type="predicted"/>
<reference evidence="1" key="1">
    <citation type="journal article" date="2015" name="Nature">
        <title>Complex archaea that bridge the gap between prokaryotes and eukaryotes.</title>
        <authorList>
            <person name="Spang A."/>
            <person name="Saw J.H."/>
            <person name="Jorgensen S.L."/>
            <person name="Zaremba-Niedzwiedzka K."/>
            <person name="Martijn J."/>
            <person name="Lind A.E."/>
            <person name="van Eijk R."/>
            <person name="Schleper C."/>
            <person name="Guy L."/>
            <person name="Ettema T.J."/>
        </authorList>
    </citation>
    <scope>NUCLEOTIDE SEQUENCE</scope>
</reference>